<reference evidence="14 15" key="1">
    <citation type="submission" date="2018-12" db="EMBL/GenBank/DDBJ databases">
        <title>Complete Genome Sequence of Glutamicibacter creatinolyticus strain LGCM259,isolated from an abscess of a 12-year-old mare in Italy.</title>
        <authorList>
            <person name="Santos R.G."/>
            <person name="Silva A.L."/>
            <person name="Seyffert N."/>
            <person name="Castro T.L.P."/>
            <person name="Attili A.R."/>
            <person name="Rifici C."/>
            <person name="Mazzullo G."/>
            <person name="Brenig B."/>
            <person name="Venanzi F."/>
            <person name="Azevedo V."/>
        </authorList>
    </citation>
    <scope>NUCLEOTIDE SEQUENCE [LARGE SCALE GENOMIC DNA]</scope>
    <source>
        <strain evidence="14 15">LGCM 259</strain>
    </source>
</reference>
<proteinExistence type="inferred from homology"/>
<gene>
    <name evidence="9 14" type="primary">murD</name>
    <name evidence="14" type="ORF">GcLGCM259_1845</name>
</gene>
<dbReference type="GO" id="GO:0071555">
    <property type="term" value="P:cell wall organization"/>
    <property type="evidence" value="ECO:0007669"/>
    <property type="project" value="UniProtKB-KW"/>
</dbReference>
<keyword evidence="8 9" id="KW-0131">Cell cycle</keyword>
<comment type="subcellular location">
    <subcellularLocation>
        <location evidence="1 9 10">Cytoplasm</location>
    </subcellularLocation>
</comment>
<dbReference type="HAMAP" id="MF_00639">
    <property type="entry name" value="MurD"/>
    <property type="match status" value="1"/>
</dbReference>
<dbReference type="EMBL" id="CP034412">
    <property type="protein sequence ID" value="QCY47563.1"/>
    <property type="molecule type" value="Genomic_DNA"/>
</dbReference>
<sequence length="525" mass="55096">MGCGTVSERLDELTSWDANWKGLRVVVAGLGLSGFSAADTLIELGALVTVVDGREDAVNVRRADTLKIVGAQQVLLGAEHVTGLPQVDGQQPELVIASPGWNPRHPVLAEAAEAGIPIWGDVELAWRVQTRAGRPAPKWLAVTGTNGKTTTVGMTESILLAAGKKAIAVGNVGTPILDSVRDPQGFEVLVVELSSFQLHFTHSISPLASVVLNLAEDHVDWHGSFEAYKADKAKIYARTQIAAIFNVEQEETITMVENAEVIEGCRAIGFTTNTPAVSMVGIVEGLLVDRAFIEERHSSAVELIALEQIGEIVPRHTAANAAAAAALARAYGVPAEAVARGLGGFDAGAHRIQAVARREDILWINDSKATNPHATDASLSAFTKVVWIAGGVSKGVDYHQLVAKHAARLRHVLLIGTDNDALRQALAKHAPAVPVEDITAAATAADGTLPAGPAVMTRAVRRAHTLATAGDTVLMAPAAASIDQFTSYAQRGNAFISAVSDLMEHDPLTTDPAAPDPADESGEGN</sequence>
<feature type="region of interest" description="Disordered" evidence="11">
    <location>
        <begin position="506"/>
        <end position="525"/>
    </location>
</feature>
<evidence type="ECO:0000259" key="12">
    <source>
        <dbReference type="Pfam" id="PF02875"/>
    </source>
</evidence>
<dbReference type="PANTHER" id="PTHR43692:SF1">
    <property type="entry name" value="UDP-N-ACETYLMURAMOYLALANINE--D-GLUTAMATE LIGASE"/>
    <property type="match status" value="1"/>
</dbReference>
<comment type="pathway">
    <text evidence="2 9 10">Cell wall biogenesis; peptidoglycan biosynthesis.</text>
</comment>
<evidence type="ECO:0000313" key="15">
    <source>
        <dbReference type="Proteomes" id="UP000307000"/>
    </source>
</evidence>
<dbReference type="PROSITE" id="PS01011">
    <property type="entry name" value="FOLYLPOLYGLU_SYNT_1"/>
    <property type="match status" value="1"/>
</dbReference>
<organism evidence="14 15">
    <name type="scientific">Glutamicibacter creatinolyticus</name>
    <dbReference type="NCBI Taxonomy" id="162496"/>
    <lineage>
        <taxon>Bacteria</taxon>
        <taxon>Bacillati</taxon>
        <taxon>Actinomycetota</taxon>
        <taxon>Actinomycetes</taxon>
        <taxon>Micrococcales</taxon>
        <taxon>Micrococcaceae</taxon>
        <taxon>Glutamicibacter</taxon>
    </lineage>
</organism>
<dbReference type="InterPro" id="IPR005762">
    <property type="entry name" value="MurD"/>
</dbReference>
<dbReference type="Pfam" id="PF02875">
    <property type="entry name" value="Mur_ligase_C"/>
    <property type="match status" value="1"/>
</dbReference>
<evidence type="ECO:0000256" key="8">
    <source>
        <dbReference type="ARBA" id="ARBA00023306"/>
    </source>
</evidence>
<evidence type="ECO:0000256" key="7">
    <source>
        <dbReference type="ARBA" id="ARBA00022840"/>
    </source>
</evidence>
<dbReference type="NCBIfam" id="TIGR01087">
    <property type="entry name" value="murD"/>
    <property type="match status" value="1"/>
</dbReference>
<comment type="catalytic activity">
    <reaction evidence="9 10">
        <text>UDP-N-acetyl-alpha-D-muramoyl-L-alanine + D-glutamate + ATP = UDP-N-acetyl-alpha-D-muramoyl-L-alanyl-D-glutamate + ADP + phosphate + H(+)</text>
        <dbReference type="Rhea" id="RHEA:16429"/>
        <dbReference type="ChEBI" id="CHEBI:15378"/>
        <dbReference type="ChEBI" id="CHEBI:29986"/>
        <dbReference type="ChEBI" id="CHEBI:30616"/>
        <dbReference type="ChEBI" id="CHEBI:43474"/>
        <dbReference type="ChEBI" id="CHEBI:83898"/>
        <dbReference type="ChEBI" id="CHEBI:83900"/>
        <dbReference type="ChEBI" id="CHEBI:456216"/>
        <dbReference type="EC" id="6.3.2.9"/>
    </reaction>
</comment>
<evidence type="ECO:0000256" key="6">
    <source>
        <dbReference type="ARBA" id="ARBA00022741"/>
    </source>
</evidence>
<dbReference type="PANTHER" id="PTHR43692">
    <property type="entry name" value="UDP-N-ACETYLMURAMOYLALANINE--D-GLUTAMATE LIGASE"/>
    <property type="match status" value="1"/>
</dbReference>
<dbReference type="GO" id="GO:0009252">
    <property type="term" value="P:peptidoglycan biosynthetic process"/>
    <property type="evidence" value="ECO:0007669"/>
    <property type="project" value="UniProtKB-UniRule"/>
</dbReference>
<keyword evidence="15" id="KW-1185">Reference proteome</keyword>
<keyword evidence="5 9" id="KW-0132">Cell division</keyword>
<dbReference type="SUPFAM" id="SSF53623">
    <property type="entry name" value="MurD-like peptide ligases, catalytic domain"/>
    <property type="match status" value="1"/>
</dbReference>
<keyword evidence="9 10" id="KW-0133">Cell shape</keyword>
<evidence type="ECO:0000256" key="4">
    <source>
        <dbReference type="ARBA" id="ARBA00022598"/>
    </source>
</evidence>
<dbReference type="InterPro" id="IPR036615">
    <property type="entry name" value="Mur_ligase_C_dom_sf"/>
</dbReference>
<protein>
    <recommendedName>
        <fullName evidence="9 10">UDP-N-acetylmuramoylalanine--D-glutamate ligase</fullName>
        <ecNumber evidence="9 10">6.3.2.9</ecNumber>
    </recommendedName>
    <alternativeName>
        <fullName evidence="9">D-glutamic acid-adding enzyme</fullName>
    </alternativeName>
    <alternativeName>
        <fullName evidence="9">UDP-N-acetylmuramoyl-L-alanyl-D-glutamate synthetase</fullName>
    </alternativeName>
</protein>
<dbReference type="InterPro" id="IPR018109">
    <property type="entry name" value="Folylpolyglutamate_synth_CS"/>
</dbReference>
<dbReference type="GO" id="GO:0004326">
    <property type="term" value="F:tetrahydrofolylpolyglutamate synthase activity"/>
    <property type="evidence" value="ECO:0007669"/>
    <property type="project" value="InterPro"/>
</dbReference>
<dbReference type="InterPro" id="IPR036565">
    <property type="entry name" value="Mur-like_cat_sf"/>
</dbReference>
<comment type="function">
    <text evidence="9 10">Cell wall formation. Catalyzes the addition of glutamate to the nucleotide precursor UDP-N-acetylmuramoyl-L-alanine (UMA).</text>
</comment>
<evidence type="ECO:0000256" key="5">
    <source>
        <dbReference type="ARBA" id="ARBA00022618"/>
    </source>
</evidence>
<dbReference type="Pfam" id="PF08245">
    <property type="entry name" value="Mur_ligase_M"/>
    <property type="match status" value="1"/>
</dbReference>
<evidence type="ECO:0000259" key="13">
    <source>
        <dbReference type="Pfam" id="PF08245"/>
    </source>
</evidence>
<dbReference type="Gene3D" id="3.40.1190.10">
    <property type="entry name" value="Mur-like, catalytic domain"/>
    <property type="match status" value="1"/>
</dbReference>
<keyword evidence="3 9" id="KW-0963">Cytoplasm</keyword>
<dbReference type="UniPathway" id="UPA00219"/>
<dbReference type="Gene3D" id="3.40.50.720">
    <property type="entry name" value="NAD(P)-binding Rossmann-like Domain"/>
    <property type="match status" value="1"/>
</dbReference>
<evidence type="ECO:0000256" key="1">
    <source>
        <dbReference type="ARBA" id="ARBA00004496"/>
    </source>
</evidence>
<dbReference type="KEGG" id="gcr:GcLGCM259_1845"/>
<dbReference type="AlphaFoldDB" id="A0A5B7WWU2"/>
<dbReference type="InterPro" id="IPR013221">
    <property type="entry name" value="Mur_ligase_cen"/>
</dbReference>
<evidence type="ECO:0000256" key="11">
    <source>
        <dbReference type="SAM" id="MobiDB-lite"/>
    </source>
</evidence>
<dbReference type="Pfam" id="PF21799">
    <property type="entry name" value="MurD-like_N"/>
    <property type="match status" value="1"/>
</dbReference>
<keyword evidence="6 9" id="KW-0547">Nucleotide-binding</keyword>
<evidence type="ECO:0000256" key="10">
    <source>
        <dbReference type="RuleBase" id="RU003664"/>
    </source>
</evidence>
<dbReference type="SUPFAM" id="SSF51984">
    <property type="entry name" value="MurCD N-terminal domain"/>
    <property type="match status" value="1"/>
</dbReference>
<dbReference type="InterPro" id="IPR004101">
    <property type="entry name" value="Mur_ligase_C"/>
</dbReference>
<dbReference type="SUPFAM" id="SSF53244">
    <property type="entry name" value="MurD-like peptide ligases, peptide-binding domain"/>
    <property type="match status" value="1"/>
</dbReference>
<dbReference type="GO" id="GO:0051301">
    <property type="term" value="P:cell division"/>
    <property type="evidence" value="ECO:0007669"/>
    <property type="project" value="UniProtKB-KW"/>
</dbReference>
<dbReference type="RefSeq" id="WP_138926470.1">
    <property type="nucleotide sequence ID" value="NZ_CP034412.1"/>
</dbReference>
<keyword evidence="7 9" id="KW-0067">ATP-binding</keyword>
<keyword evidence="9 10" id="KW-0573">Peptidoglycan synthesis</keyword>
<feature type="domain" description="Mur ligase C-terminal" evidence="12">
    <location>
        <begin position="350"/>
        <end position="478"/>
    </location>
</feature>
<evidence type="ECO:0000256" key="3">
    <source>
        <dbReference type="ARBA" id="ARBA00022490"/>
    </source>
</evidence>
<dbReference type="GO" id="GO:0005737">
    <property type="term" value="C:cytoplasm"/>
    <property type="evidence" value="ECO:0007669"/>
    <property type="project" value="UniProtKB-SubCell"/>
</dbReference>
<keyword evidence="9 10" id="KW-0961">Cell wall biogenesis/degradation</keyword>
<keyword evidence="4 9" id="KW-0436">Ligase</keyword>
<dbReference type="GO" id="GO:0005524">
    <property type="term" value="F:ATP binding"/>
    <property type="evidence" value="ECO:0007669"/>
    <property type="project" value="UniProtKB-UniRule"/>
</dbReference>
<evidence type="ECO:0000256" key="9">
    <source>
        <dbReference type="HAMAP-Rule" id="MF_00639"/>
    </source>
</evidence>
<comment type="similarity">
    <text evidence="9">Belongs to the MurCDEF family.</text>
</comment>
<dbReference type="EC" id="6.3.2.9" evidence="9 10"/>
<feature type="domain" description="Mur ligase central" evidence="13">
    <location>
        <begin position="142"/>
        <end position="328"/>
    </location>
</feature>
<feature type="binding site" evidence="9">
    <location>
        <begin position="144"/>
        <end position="150"/>
    </location>
    <ligand>
        <name>ATP</name>
        <dbReference type="ChEBI" id="CHEBI:30616"/>
    </ligand>
</feature>
<evidence type="ECO:0000256" key="2">
    <source>
        <dbReference type="ARBA" id="ARBA00004752"/>
    </source>
</evidence>
<name>A0A5B7WWU2_9MICC</name>
<evidence type="ECO:0000313" key="14">
    <source>
        <dbReference type="EMBL" id="QCY47563.1"/>
    </source>
</evidence>
<dbReference type="Gene3D" id="3.90.190.20">
    <property type="entry name" value="Mur ligase, C-terminal domain"/>
    <property type="match status" value="1"/>
</dbReference>
<accession>A0A5B7WWU2</accession>
<dbReference type="GO" id="GO:0008360">
    <property type="term" value="P:regulation of cell shape"/>
    <property type="evidence" value="ECO:0007669"/>
    <property type="project" value="UniProtKB-KW"/>
</dbReference>
<dbReference type="GO" id="GO:0008764">
    <property type="term" value="F:UDP-N-acetylmuramoylalanine-D-glutamate ligase activity"/>
    <property type="evidence" value="ECO:0007669"/>
    <property type="project" value="UniProtKB-UniRule"/>
</dbReference>
<dbReference type="Proteomes" id="UP000307000">
    <property type="component" value="Chromosome"/>
</dbReference>